<keyword evidence="1" id="KW-0472">Membrane</keyword>
<accession>A0A6A5Z273</accession>
<reference evidence="2" key="1">
    <citation type="journal article" date="2020" name="Stud. Mycol.">
        <title>101 Dothideomycetes genomes: a test case for predicting lifestyles and emergence of pathogens.</title>
        <authorList>
            <person name="Haridas S."/>
            <person name="Albert R."/>
            <person name="Binder M."/>
            <person name="Bloem J."/>
            <person name="Labutti K."/>
            <person name="Salamov A."/>
            <person name="Andreopoulos B."/>
            <person name="Baker S."/>
            <person name="Barry K."/>
            <person name="Bills G."/>
            <person name="Bluhm B."/>
            <person name="Cannon C."/>
            <person name="Castanera R."/>
            <person name="Culley D."/>
            <person name="Daum C."/>
            <person name="Ezra D."/>
            <person name="Gonzalez J."/>
            <person name="Henrissat B."/>
            <person name="Kuo A."/>
            <person name="Liang C."/>
            <person name="Lipzen A."/>
            <person name="Lutzoni F."/>
            <person name="Magnuson J."/>
            <person name="Mondo S."/>
            <person name="Nolan M."/>
            <person name="Ohm R."/>
            <person name="Pangilinan J."/>
            <person name="Park H.-J."/>
            <person name="Ramirez L."/>
            <person name="Alfaro M."/>
            <person name="Sun H."/>
            <person name="Tritt A."/>
            <person name="Yoshinaga Y."/>
            <person name="Zwiers L.-H."/>
            <person name="Turgeon B."/>
            <person name="Goodwin S."/>
            <person name="Spatafora J."/>
            <person name="Crous P."/>
            <person name="Grigoriev I."/>
        </authorList>
    </citation>
    <scope>NUCLEOTIDE SEQUENCE</scope>
    <source>
        <strain evidence="2">CBS 627.86</strain>
    </source>
</reference>
<protein>
    <submittedName>
        <fullName evidence="2">Uncharacterized protein</fullName>
    </submittedName>
</protein>
<feature type="transmembrane region" description="Helical" evidence="1">
    <location>
        <begin position="207"/>
        <end position="227"/>
    </location>
</feature>
<evidence type="ECO:0000256" key="1">
    <source>
        <dbReference type="SAM" id="Phobius"/>
    </source>
</evidence>
<evidence type="ECO:0000313" key="3">
    <source>
        <dbReference type="Proteomes" id="UP000799770"/>
    </source>
</evidence>
<keyword evidence="1" id="KW-1133">Transmembrane helix</keyword>
<dbReference type="OrthoDB" id="5428890at2759"/>
<name>A0A6A5Z273_9PLEO</name>
<organism evidence="2 3">
    <name type="scientific">Lophiotrema nucula</name>
    <dbReference type="NCBI Taxonomy" id="690887"/>
    <lineage>
        <taxon>Eukaryota</taxon>
        <taxon>Fungi</taxon>
        <taxon>Dikarya</taxon>
        <taxon>Ascomycota</taxon>
        <taxon>Pezizomycotina</taxon>
        <taxon>Dothideomycetes</taxon>
        <taxon>Pleosporomycetidae</taxon>
        <taxon>Pleosporales</taxon>
        <taxon>Lophiotremataceae</taxon>
        <taxon>Lophiotrema</taxon>
    </lineage>
</organism>
<keyword evidence="3" id="KW-1185">Reference proteome</keyword>
<keyword evidence="1" id="KW-0812">Transmembrane</keyword>
<dbReference type="AlphaFoldDB" id="A0A6A5Z273"/>
<evidence type="ECO:0000313" key="2">
    <source>
        <dbReference type="EMBL" id="KAF2112957.1"/>
    </source>
</evidence>
<dbReference type="EMBL" id="ML977329">
    <property type="protein sequence ID" value="KAF2112957.1"/>
    <property type="molecule type" value="Genomic_DNA"/>
</dbReference>
<proteinExistence type="predicted"/>
<gene>
    <name evidence="2" type="ORF">BDV96DRAFT_579480</name>
</gene>
<dbReference type="Proteomes" id="UP000799770">
    <property type="component" value="Unassembled WGS sequence"/>
</dbReference>
<sequence>MDKPNESRTDLLQGYYADHSEAPEYLDQVRAFNLAFRIRTMVQCSLGSSPLTSWRPGFEPAVWEGDNSQRTFLGKHILLDQERKVLYIYHHTNFLKQSLRASRDNNNCDELETVLRQIAIETIDSIQKIFFPLDLECRRILGNLISKGFDPDTAEYYPDDYRRANEHNIIYRHWGSRLIQLHEFVKNADPSRGFWGWCRKRSRKEHLMLVTLLGVLVAAIGIVQSWVTNRSELGTTEPYKPQIRSQNVTEVRRTM</sequence>